<evidence type="ECO:0000313" key="3">
    <source>
        <dbReference type="Proteomes" id="UP001303324"/>
    </source>
</evidence>
<dbReference type="Gene3D" id="3.40.1580.10">
    <property type="entry name" value="SMI1/KNR4-like"/>
    <property type="match status" value="1"/>
</dbReference>
<reference evidence="2 3" key="1">
    <citation type="submission" date="2023-09" db="EMBL/GenBank/DDBJ databases">
        <title>Microbial mechanism of fulvic acid promoting antimony reduction mineralization in rice fields.</title>
        <authorList>
            <person name="Chen G."/>
            <person name="Lan J."/>
        </authorList>
    </citation>
    <scope>NUCLEOTIDE SEQUENCE [LARGE SCALE GENOMIC DNA]</scope>
    <source>
        <strain evidence="2 3">PS1</strain>
    </source>
</reference>
<dbReference type="Pfam" id="PF09346">
    <property type="entry name" value="SMI1_KNR4"/>
    <property type="match status" value="1"/>
</dbReference>
<dbReference type="Proteomes" id="UP001303324">
    <property type="component" value="Chromosome"/>
</dbReference>
<gene>
    <name evidence="2" type="ORF">RH061_21445</name>
</gene>
<name>A0ABY9VGH0_9BACI</name>
<protein>
    <submittedName>
        <fullName evidence="2">SMI1/KNR4 family protein</fullName>
    </submittedName>
</protein>
<dbReference type="SUPFAM" id="SSF160631">
    <property type="entry name" value="SMI1/KNR4-like"/>
    <property type="match status" value="1"/>
</dbReference>
<proteinExistence type="predicted"/>
<dbReference type="RefSeq" id="WP_311072790.1">
    <property type="nucleotide sequence ID" value="NZ_CP134494.1"/>
</dbReference>
<organism evidence="2 3">
    <name type="scientific">Mesobacillus jeotgali</name>
    <dbReference type="NCBI Taxonomy" id="129985"/>
    <lineage>
        <taxon>Bacteria</taxon>
        <taxon>Bacillati</taxon>
        <taxon>Bacillota</taxon>
        <taxon>Bacilli</taxon>
        <taxon>Bacillales</taxon>
        <taxon>Bacillaceae</taxon>
        <taxon>Mesobacillus</taxon>
    </lineage>
</organism>
<dbReference type="EMBL" id="CP134494">
    <property type="protein sequence ID" value="WNF22688.1"/>
    <property type="molecule type" value="Genomic_DNA"/>
</dbReference>
<dbReference type="InterPro" id="IPR018958">
    <property type="entry name" value="Knr4/Smi1-like_dom"/>
</dbReference>
<evidence type="ECO:0000259" key="1">
    <source>
        <dbReference type="SMART" id="SM00860"/>
    </source>
</evidence>
<dbReference type="SMART" id="SM00860">
    <property type="entry name" value="SMI1_KNR4"/>
    <property type="match status" value="1"/>
</dbReference>
<sequence length="209" mass="23046">MNLNSVSGLILSPSATEIDIEKVEKRLNTILPISYKALLQASNGVATNEGIIIYGTDDIPERNETWETQDYAPGFISIGDDSGGRVFLMSLCDEEEILMVDSGDMTPDHAELISTNLIQWINKGLRMDIHETSIVDWSENCKIVVVDAQDGALKDLIKIKGILGINIPTSDLLKGSKNLPFVLTEEIPYGKAKKLIEELGDLKVKLEFL</sequence>
<keyword evidence="3" id="KW-1185">Reference proteome</keyword>
<dbReference type="InterPro" id="IPR037883">
    <property type="entry name" value="Knr4/Smi1-like_sf"/>
</dbReference>
<feature type="domain" description="Knr4/Smi1-like" evidence="1">
    <location>
        <begin position="14"/>
        <end position="123"/>
    </location>
</feature>
<evidence type="ECO:0000313" key="2">
    <source>
        <dbReference type="EMBL" id="WNF22688.1"/>
    </source>
</evidence>
<accession>A0ABY9VGH0</accession>